<keyword evidence="2" id="KW-0732">Signal</keyword>
<feature type="signal peptide" evidence="2">
    <location>
        <begin position="1"/>
        <end position="25"/>
    </location>
</feature>
<reference evidence="3" key="1">
    <citation type="submission" date="2021-02" db="EMBL/GenBank/DDBJ databases">
        <authorList>
            <person name="Dougan E. K."/>
            <person name="Rhodes N."/>
            <person name="Thang M."/>
            <person name="Chan C."/>
        </authorList>
    </citation>
    <scope>NUCLEOTIDE SEQUENCE</scope>
</reference>
<protein>
    <recommendedName>
        <fullName evidence="5">Mannosyltransferase</fullName>
    </recommendedName>
</protein>
<feature type="chain" id="PRO_5033044985" description="Mannosyltransferase" evidence="2">
    <location>
        <begin position="26"/>
        <end position="702"/>
    </location>
</feature>
<feature type="transmembrane region" description="Helical" evidence="1">
    <location>
        <begin position="461"/>
        <end position="480"/>
    </location>
</feature>
<organism evidence="3 4">
    <name type="scientific">Polarella glacialis</name>
    <name type="common">Dinoflagellate</name>
    <dbReference type="NCBI Taxonomy" id="89957"/>
    <lineage>
        <taxon>Eukaryota</taxon>
        <taxon>Sar</taxon>
        <taxon>Alveolata</taxon>
        <taxon>Dinophyceae</taxon>
        <taxon>Suessiales</taxon>
        <taxon>Suessiaceae</taxon>
        <taxon>Polarella</taxon>
    </lineage>
</organism>
<feature type="transmembrane region" description="Helical" evidence="1">
    <location>
        <begin position="382"/>
        <end position="401"/>
    </location>
</feature>
<accession>A0A813I402</accession>
<dbReference type="AlphaFoldDB" id="A0A813I402"/>
<comment type="caution">
    <text evidence="3">The sequence shown here is derived from an EMBL/GenBank/DDBJ whole genome shotgun (WGS) entry which is preliminary data.</text>
</comment>
<proteinExistence type="predicted"/>
<feature type="transmembrane region" description="Helical" evidence="1">
    <location>
        <begin position="641"/>
        <end position="662"/>
    </location>
</feature>
<evidence type="ECO:0000313" key="3">
    <source>
        <dbReference type="EMBL" id="CAE8645241.1"/>
    </source>
</evidence>
<dbReference type="EMBL" id="CAJNNW010003290">
    <property type="protein sequence ID" value="CAE8645241.1"/>
    <property type="molecule type" value="Genomic_DNA"/>
</dbReference>
<evidence type="ECO:0000313" key="4">
    <source>
        <dbReference type="Proteomes" id="UP000626109"/>
    </source>
</evidence>
<gene>
    <name evidence="3" type="ORF">PGLA2088_LOCUS3742</name>
</gene>
<name>A0A813I402_POLGL</name>
<keyword evidence="1" id="KW-0812">Transmembrane</keyword>
<dbReference type="Proteomes" id="UP000626109">
    <property type="component" value="Unassembled WGS sequence"/>
</dbReference>
<keyword evidence="1" id="KW-1133">Transmembrane helix</keyword>
<sequence>MVSHLALTAGRSILWLLLLPCPAATQDPSCWGEGFTAELCCAPECGPEGNPLCWDGSHTSERCCGSPSVRSKQPSDCFSARGLLATQCCDPIVHSIWGTHSREGNSHCWDASEELTFERCCQGDWSPEVAAPGVRSLLPAPVLGEGCWDFHLGYDYHICCGTAQIGHFQEICWGGDFTWEKCCIGAHPIPKVYYDVPVDDPMAQCVHTVMQAGVSTSLAPQASHLPRANHRLFYVSSVIFRHIELESSHDFWWEHGWQLGESVGVGRGNFASVTRPRHLNYLGSLELPASCSNDDWVAGWFGPNFRPDFPVVTLGALRVNATHARLSPLTALRRPYRDFEHSWISARDGTEIRKDSSALFEFVVTQHRSIWSIHLNSRNQTLLLALLLPVLLCSLAVGLGMRGTRLMEALLHLLQIRAQWPYGRGADGVPEPQGALLRAGRALALVLALVRHLPGHAIRRWALLIPLVGFWIDVFLGVLMDDVPLPNLTRSGFIYLWFVGMRQSCARPRHLVPSLLFMHQAAYLRNSPCHNTAIFESCWLVEVAVFALFAALRTRPARAPRAAALLWLLALVGVARHKLEVATRGGVSSFPAEERAAAYRVNGHSILALLPYGLATVAMIGLLPSKASLVPPLCGSSRRRLLVLVGLLGIVASITAAGLWSSGPAKQWRERLELPVEFNLDYVADQLIPLPLVFGVLLLFRV</sequence>
<feature type="transmembrane region" description="Helical" evidence="1">
    <location>
        <begin position="533"/>
        <end position="552"/>
    </location>
</feature>
<evidence type="ECO:0000256" key="1">
    <source>
        <dbReference type="SAM" id="Phobius"/>
    </source>
</evidence>
<feature type="transmembrane region" description="Helical" evidence="1">
    <location>
        <begin position="597"/>
        <end position="620"/>
    </location>
</feature>
<evidence type="ECO:0000256" key="2">
    <source>
        <dbReference type="SAM" id="SignalP"/>
    </source>
</evidence>
<evidence type="ECO:0008006" key="5">
    <source>
        <dbReference type="Google" id="ProtNLM"/>
    </source>
</evidence>
<keyword evidence="1" id="KW-0472">Membrane</keyword>